<proteinExistence type="predicted"/>
<organism evidence="2 3">
    <name type="scientific">Toxoplasma gondii (strain ATCC 50861 / VEG)</name>
    <dbReference type="NCBI Taxonomy" id="432359"/>
    <lineage>
        <taxon>Eukaryota</taxon>
        <taxon>Sar</taxon>
        <taxon>Alveolata</taxon>
        <taxon>Apicomplexa</taxon>
        <taxon>Conoidasida</taxon>
        <taxon>Coccidia</taxon>
        <taxon>Eucoccidiorida</taxon>
        <taxon>Eimeriorina</taxon>
        <taxon>Sarcocystidae</taxon>
        <taxon>Toxoplasma</taxon>
    </lineage>
</organism>
<dbReference type="Proteomes" id="UP000002226">
    <property type="component" value="Unassembled WGS sequence"/>
</dbReference>
<evidence type="ECO:0000313" key="3">
    <source>
        <dbReference type="Proteomes" id="UP000002226"/>
    </source>
</evidence>
<gene>
    <name evidence="2" type="ORF">TGVEG_440450</name>
</gene>
<dbReference type="AlphaFoldDB" id="V4ZIG4"/>
<keyword evidence="1" id="KW-1133">Transmembrane helix</keyword>
<keyword evidence="3" id="KW-1185">Reference proteome</keyword>
<sequence length="168" mass="18872">MQLAGRQERRSGRLSIGQGNVFSFFFAAFLTAAFHAVAHSGKGLRDRQFGIYCRRFLFSPACRHLDRLFKQPCAKLSLFCIQLLPLSPFRLLQNNAGAPRLRLSARRPLKSLAERVKISTASVDFGAAPCQRFSRMTSPCVKEVTNSTVRSRARLPSLSLFCSPLHRE</sequence>
<protein>
    <submittedName>
        <fullName evidence="2">Transmembrane protein</fullName>
    </submittedName>
</protein>
<dbReference type="EMBL" id="AAYL02000091">
    <property type="protein sequence ID" value="ESS33616.1"/>
    <property type="molecule type" value="Genomic_DNA"/>
</dbReference>
<accession>V4ZIG4</accession>
<keyword evidence="1 2" id="KW-0812">Transmembrane</keyword>
<reference evidence="2" key="1">
    <citation type="submission" date="2007-03" db="EMBL/GenBank/DDBJ databases">
        <authorList>
            <person name="Paulsen I."/>
        </authorList>
    </citation>
    <scope>NUCLEOTIDE SEQUENCE</scope>
    <source>
        <strain evidence="2">VEG</strain>
    </source>
</reference>
<dbReference type="VEuPathDB" id="ToxoDB:TGVEG_440450"/>
<evidence type="ECO:0000313" key="2">
    <source>
        <dbReference type="EMBL" id="ESS33616.1"/>
    </source>
</evidence>
<keyword evidence="1" id="KW-0472">Membrane</keyword>
<evidence type="ECO:0000256" key="1">
    <source>
        <dbReference type="SAM" id="Phobius"/>
    </source>
</evidence>
<comment type="caution">
    <text evidence="2">The sequence shown here is derived from an EMBL/GenBank/DDBJ whole genome shotgun (WGS) entry which is preliminary data.</text>
</comment>
<feature type="transmembrane region" description="Helical" evidence="1">
    <location>
        <begin position="21"/>
        <end position="38"/>
    </location>
</feature>
<name>V4ZIG4_TOXGV</name>